<evidence type="ECO:0000313" key="2">
    <source>
        <dbReference type="Proteomes" id="UP000663828"/>
    </source>
</evidence>
<reference evidence="1" key="1">
    <citation type="submission" date="2021-02" db="EMBL/GenBank/DDBJ databases">
        <authorList>
            <person name="Nowell W R."/>
        </authorList>
    </citation>
    <scope>NUCLEOTIDE SEQUENCE</scope>
</reference>
<comment type="caution">
    <text evidence="1">The sequence shown here is derived from an EMBL/GenBank/DDBJ whole genome shotgun (WGS) entry which is preliminary data.</text>
</comment>
<proteinExistence type="predicted"/>
<name>A0A815ZC55_ADIRI</name>
<sequence length="108" mass="12370">MPESKKHFLESLYEVRDSHQRLTTEGLAATGRVTFYTMDIYQGLFVPNFETFFVQHTTKSILTHALKADYAFQAIHRKLLDQPVVQEIALQSRQSKAASTIGKETTKH</sequence>
<keyword evidence="2" id="KW-1185">Reference proteome</keyword>
<dbReference type="EMBL" id="CAJNOR010006015">
    <property type="protein sequence ID" value="CAF1582921.1"/>
    <property type="molecule type" value="Genomic_DNA"/>
</dbReference>
<accession>A0A815ZC55</accession>
<evidence type="ECO:0000313" key="1">
    <source>
        <dbReference type="EMBL" id="CAF1582921.1"/>
    </source>
</evidence>
<organism evidence="1 2">
    <name type="scientific">Adineta ricciae</name>
    <name type="common">Rotifer</name>
    <dbReference type="NCBI Taxonomy" id="249248"/>
    <lineage>
        <taxon>Eukaryota</taxon>
        <taxon>Metazoa</taxon>
        <taxon>Spiralia</taxon>
        <taxon>Gnathifera</taxon>
        <taxon>Rotifera</taxon>
        <taxon>Eurotatoria</taxon>
        <taxon>Bdelloidea</taxon>
        <taxon>Adinetida</taxon>
        <taxon>Adinetidae</taxon>
        <taxon>Adineta</taxon>
    </lineage>
</organism>
<dbReference type="AlphaFoldDB" id="A0A815ZC55"/>
<dbReference type="Proteomes" id="UP000663828">
    <property type="component" value="Unassembled WGS sequence"/>
</dbReference>
<gene>
    <name evidence="1" type="ORF">XAT740_LOCUS45709</name>
</gene>
<protein>
    <submittedName>
        <fullName evidence="1">Uncharacterized protein</fullName>
    </submittedName>
</protein>